<name>A0A2P2PBT0_RHIMU</name>
<dbReference type="AlphaFoldDB" id="A0A2P2PBT0"/>
<sequence length="25" mass="2665">MCCSHKSSKCEVAFLSVTVFLSGSN</sequence>
<proteinExistence type="predicted"/>
<accession>A0A2P2PBT0</accession>
<dbReference type="EMBL" id="GGEC01071724">
    <property type="protein sequence ID" value="MBX52208.1"/>
    <property type="molecule type" value="Transcribed_RNA"/>
</dbReference>
<evidence type="ECO:0000313" key="1">
    <source>
        <dbReference type="EMBL" id="MBX52208.1"/>
    </source>
</evidence>
<organism evidence="1">
    <name type="scientific">Rhizophora mucronata</name>
    <name type="common">Asiatic mangrove</name>
    <dbReference type="NCBI Taxonomy" id="61149"/>
    <lineage>
        <taxon>Eukaryota</taxon>
        <taxon>Viridiplantae</taxon>
        <taxon>Streptophyta</taxon>
        <taxon>Embryophyta</taxon>
        <taxon>Tracheophyta</taxon>
        <taxon>Spermatophyta</taxon>
        <taxon>Magnoliopsida</taxon>
        <taxon>eudicotyledons</taxon>
        <taxon>Gunneridae</taxon>
        <taxon>Pentapetalae</taxon>
        <taxon>rosids</taxon>
        <taxon>fabids</taxon>
        <taxon>Malpighiales</taxon>
        <taxon>Rhizophoraceae</taxon>
        <taxon>Rhizophora</taxon>
    </lineage>
</organism>
<protein>
    <submittedName>
        <fullName evidence="1">Uncharacterized protein</fullName>
    </submittedName>
</protein>
<reference evidence="1" key="1">
    <citation type="submission" date="2018-02" db="EMBL/GenBank/DDBJ databases">
        <title>Rhizophora mucronata_Transcriptome.</title>
        <authorList>
            <person name="Meera S.P."/>
            <person name="Sreeshan A."/>
            <person name="Augustine A."/>
        </authorList>
    </citation>
    <scope>NUCLEOTIDE SEQUENCE</scope>
    <source>
        <tissue evidence="1">Leaf</tissue>
    </source>
</reference>